<keyword evidence="2" id="KW-1185">Reference proteome</keyword>
<evidence type="ECO:0000313" key="2">
    <source>
        <dbReference type="Proteomes" id="UP000000366"/>
    </source>
</evidence>
<sequence length="139" mass="15943">MELTECHVALSVSARALIDYVDPDTGMSIYGQETLDGMRERYPDAEVVSSWEAAQRLIEKEFVQPPKPIGRQEWNDMLCSKTPPVGRYGHGQTESFRLPDLVFGQTGVILARDGWRFYRLIDRIDLTHREILAKCRAMQ</sequence>
<organism evidence="1 2">
    <name type="scientific">Methylibium petroleiphilum (strain ATCC BAA-1232 / LMG 22953 / PM1)</name>
    <dbReference type="NCBI Taxonomy" id="420662"/>
    <lineage>
        <taxon>Bacteria</taxon>
        <taxon>Pseudomonadati</taxon>
        <taxon>Pseudomonadota</taxon>
        <taxon>Betaproteobacteria</taxon>
        <taxon>Burkholderiales</taxon>
        <taxon>Sphaerotilaceae</taxon>
        <taxon>Methylibium</taxon>
    </lineage>
</organism>
<protein>
    <submittedName>
        <fullName evidence="1">Uncharacterized protein</fullName>
    </submittedName>
</protein>
<reference evidence="1 2" key="1">
    <citation type="journal article" date="2007" name="J. Bacteriol.">
        <title>Whole-genome analysis of the methyl tert-butyl ether-degrading beta-proteobacterium Methylibium petroleiphilum PM1.</title>
        <authorList>
            <person name="Kane S.R."/>
            <person name="Chakicherla A.Y."/>
            <person name="Chain P.S.G."/>
            <person name="Schmidt R."/>
            <person name="Shin M.W."/>
            <person name="Legler T.C."/>
            <person name="Scow K.M."/>
            <person name="Larimer F.W."/>
            <person name="Lucas S.M."/>
            <person name="Richardson P.M."/>
            <person name="Hristova K.R."/>
        </authorList>
    </citation>
    <scope>NUCLEOTIDE SEQUENCE [LARGE SCALE GENOMIC DNA]</scope>
    <source>
        <strain evidence="2">ATCC BAA-1232 / LMG 22953 / PM1</strain>
        <plasmid evidence="1 2">RPME01</plasmid>
    </source>
</reference>
<dbReference type="EMBL" id="CP000556">
    <property type="protein sequence ID" value="ABM97110.1"/>
    <property type="molecule type" value="Genomic_DNA"/>
</dbReference>
<proteinExistence type="predicted"/>
<geneLocation type="plasmid" evidence="1 2">
    <name>RPME01</name>
</geneLocation>
<gene>
    <name evidence="1" type="ordered locus">Mpe_B0335</name>
</gene>
<dbReference type="AlphaFoldDB" id="A2SNH1"/>
<dbReference type="KEGG" id="mpt:Mpe_B0335"/>
<accession>A2SNH1</accession>
<name>A2SNH1_METPP</name>
<keyword evidence="1" id="KW-0614">Plasmid</keyword>
<dbReference type="HOGENOM" id="CLU_1842793_0_0_4"/>
<evidence type="ECO:0000313" key="1">
    <source>
        <dbReference type="EMBL" id="ABM97110.1"/>
    </source>
</evidence>
<dbReference type="Proteomes" id="UP000000366">
    <property type="component" value="Plasmid RPME01"/>
</dbReference>